<evidence type="ECO:0000256" key="2">
    <source>
        <dbReference type="ARBA" id="ARBA00022112"/>
    </source>
</evidence>
<evidence type="ECO:0000256" key="1">
    <source>
        <dbReference type="ARBA" id="ARBA00006964"/>
    </source>
</evidence>
<dbReference type="Gene3D" id="3.40.50.150">
    <property type="entry name" value="Vaccinia Virus protein VP39"/>
    <property type="match status" value="1"/>
</dbReference>
<dbReference type="SUPFAM" id="SSF102705">
    <property type="entry name" value="NIF3 (NGG1p interacting factor 3)-like"/>
    <property type="match status" value="1"/>
</dbReference>
<dbReference type="AlphaFoldDB" id="A0A315XZ86"/>
<gene>
    <name evidence="5" type="ORF">IE37_01553</name>
</gene>
<dbReference type="PANTHER" id="PTHR13799">
    <property type="entry name" value="NGG1 INTERACTING FACTOR 3"/>
    <property type="match status" value="1"/>
</dbReference>
<dbReference type="SUPFAM" id="SSF53335">
    <property type="entry name" value="S-adenosyl-L-methionine-dependent methyltransferases"/>
    <property type="match status" value="1"/>
</dbReference>
<dbReference type="InterPro" id="IPR036069">
    <property type="entry name" value="DUF34/NIF3_sf"/>
</dbReference>
<feature type="binding site" evidence="4">
    <location>
        <position position="448"/>
    </location>
    <ligand>
        <name>a divalent metal cation</name>
        <dbReference type="ChEBI" id="CHEBI:60240"/>
        <label>1</label>
    </ligand>
</feature>
<name>A0A315XZ86_RUMFL</name>
<evidence type="ECO:0000313" key="6">
    <source>
        <dbReference type="Proteomes" id="UP000245720"/>
    </source>
</evidence>
<dbReference type="Gene3D" id="3.40.1390.30">
    <property type="entry name" value="NIF3 (NGG1p interacting factor 3)-like"/>
    <property type="match status" value="2"/>
</dbReference>
<dbReference type="EMBL" id="QGDI01000005">
    <property type="protein sequence ID" value="PWJ13054.1"/>
    <property type="molecule type" value="Genomic_DNA"/>
</dbReference>
<dbReference type="FunFam" id="3.40.1390.30:FF:000001">
    <property type="entry name" value="GTP cyclohydrolase 1 type 2"/>
    <property type="match status" value="1"/>
</dbReference>
<comment type="caution">
    <text evidence="5">The sequence shown here is derived from an EMBL/GenBank/DDBJ whole genome shotgun (WGS) entry which is preliminary data.</text>
</comment>
<feature type="binding site" evidence="4">
    <location>
        <position position="289"/>
    </location>
    <ligand>
        <name>a divalent metal cation</name>
        <dbReference type="ChEBI" id="CHEBI:60240"/>
        <label>1</label>
    </ligand>
</feature>
<dbReference type="NCBIfam" id="TIGR00486">
    <property type="entry name" value="YbgI_SA1388"/>
    <property type="match status" value="1"/>
</dbReference>
<dbReference type="Pfam" id="PF01784">
    <property type="entry name" value="DUF34_NIF3"/>
    <property type="match status" value="1"/>
</dbReference>
<feature type="binding site" evidence="4">
    <location>
        <position position="452"/>
    </location>
    <ligand>
        <name>a divalent metal cation</name>
        <dbReference type="ChEBI" id="CHEBI:60240"/>
        <label>1</label>
    </ligand>
</feature>
<evidence type="ECO:0000313" key="5">
    <source>
        <dbReference type="EMBL" id="PWJ13054.1"/>
    </source>
</evidence>
<dbReference type="PANTHER" id="PTHR13799:SF14">
    <property type="entry name" value="GTP CYCLOHYDROLASE 1 TYPE 2 HOMOLOG"/>
    <property type="match status" value="1"/>
</dbReference>
<reference evidence="5 6" key="1">
    <citation type="submission" date="2018-05" db="EMBL/GenBank/DDBJ databases">
        <title>The Hungate 1000. A catalogue of reference genomes from the rumen microbiome.</title>
        <authorList>
            <person name="Kelly W."/>
        </authorList>
    </citation>
    <scope>NUCLEOTIDE SEQUENCE [LARGE SCALE GENOMIC DNA]</scope>
    <source>
        <strain evidence="5 6">SAb67</strain>
    </source>
</reference>
<protein>
    <recommendedName>
        <fullName evidence="2">GTP cyclohydrolase 1 type 2 homolog</fullName>
    </recommendedName>
</protein>
<comment type="similarity">
    <text evidence="1">Belongs to the GTP cyclohydrolase I type 2/NIF3 family.</text>
</comment>
<proteinExistence type="inferred from homology"/>
<feature type="binding site" evidence="4">
    <location>
        <position position="324"/>
    </location>
    <ligand>
        <name>a divalent metal cation</name>
        <dbReference type="ChEBI" id="CHEBI:60240"/>
        <label>1</label>
    </ligand>
</feature>
<keyword evidence="3 4" id="KW-0479">Metal-binding</keyword>
<organism evidence="5 6">
    <name type="scientific">Ruminococcus flavefaciens</name>
    <dbReference type="NCBI Taxonomy" id="1265"/>
    <lineage>
        <taxon>Bacteria</taxon>
        <taxon>Bacillati</taxon>
        <taxon>Bacillota</taxon>
        <taxon>Clostridia</taxon>
        <taxon>Eubacteriales</taxon>
        <taxon>Oscillospiraceae</taxon>
        <taxon>Ruminococcus</taxon>
    </lineage>
</organism>
<dbReference type="InterPro" id="IPR002678">
    <property type="entry name" value="DUF34/NIF3"/>
</dbReference>
<accession>A0A315XZ86</accession>
<dbReference type="InterPro" id="IPR029063">
    <property type="entry name" value="SAM-dependent_MTases_sf"/>
</dbReference>
<dbReference type="Proteomes" id="UP000245720">
    <property type="component" value="Unassembled WGS sequence"/>
</dbReference>
<dbReference type="GO" id="GO:0046872">
    <property type="term" value="F:metal ion binding"/>
    <property type="evidence" value="ECO:0007669"/>
    <property type="project" value="UniProtKB-KW"/>
</dbReference>
<dbReference type="Pfam" id="PF12847">
    <property type="entry name" value="Methyltransf_18"/>
    <property type="match status" value="1"/>
</dbReference>
<evidence type="ECO:0000256" key="4">
    <source>
        <dbReference type="PIRSR" id="PIRSR602678-1"/>
    </source>
</evidence>
<dbReference type="GO" id="GO:0005737">
    <property type="term" value="C:cytoplasm"/>
    <property type="evidence" value="ECO:0007669"/>
    <property type="project" value="TreeGrafter"/>
</dbReference>
<evidence type="ECO:0000256" key="3">
    <source>
        <dbReference type="ARBA" id="ARBA00022723"/>
    </source>
</evidence>
<dbReference type="RefSeq" id="WP_181380273.1">
    <property type="nucleotide sequence ID" value="NZ_QGDI01000005.1"/>
</dbReference>
<sequence>MLDNRLKKIAELVSGVGIAVDVGTDHAYLAAELVGSGKCSRVIASDVKEGPLDSARNTVEKYGIQDKVELVLSDGLEKVTLDGVSDVVIAGMGGETIADIIGAVKIDSVDKMNIRWVLQPMTKPEILRRRLYEYNMEITGEYVVEEGDKLYVIMTAEYCPFPRRLSEAESVCGFFDDEDETANKYRAREAERLEKVAENLEKAGRNSDAQHYKALAQKVINGIGIEQISDVIDYLDGLYPFAAQEKWDNSGYLVESSEQECSRILLSLDITSEAVDEADLKCAELIISHHPVIFEPRRSIKSSDPVYKLIASGIGAVCMHTNLDIAAGGTNGVILSKLSSKFQFCGDPEPFEELGGGNSLGWIVTLKEEVTARALAEVCKEVFCCEYVRTSRHSNKLVSKIAFCSGSGGSMLGLAREKGCDALITGDVKHDVWVDANNYDIALLDCGHFHTENIVLEELRRVLEEKFPLLDVEIAESSTDPCEYV</sequence>
<feature type="binding site" evidence="4">
    <location>
        <position position="290"/>
    </location>
    <ligand>
        <name>a divalent metal cation</name>
        <dbReference type="ChEBI" id="CHEBI:60240"/>
        <label>1</label>
    </ligand>
</feature>